<organism evidence="1 2">
    <name type="scientific">Pangasius djambal</name>
    <dbReference type="NCBI Taxonomy" id="1691987"/>
    <lineage>
        <taxon>Eukaryota</taxon>
        <taxon>Metazoa</taxon>
        <taxon>Chordata</taxon>
        <taxon>Craniata</taxon>
        <taxon>Vertebrata</taxon>
        <taxon>Euteleostomi</taxon>
        <taxon>Actinopterygii</taxon>
        <taxon>Neopterygii</taxon>
        <taxon>Teleostei</taxon>
        <taxon>Ostariophysi</taxon>
        <taxon>Siluriformes</taxon>
        <taxon>Pangasiidae</taxon>
        <taxon>Pangasius</taxon>
    </lineage>
</organism>
<gene>
    <name evidence="1" type="ORF">PDJAM_G00100840</name>
</gene>
<sequence>MKDKDWSTLAKGFGPPGSHAAKSKWSDNKSVSSPLNNENKQGMMNAEPVLESVSNKGAQTVDRFCWQTPKSITWSRSDQLAQSEIFSSWEEDESQQSQYTSRKQDKVELDQKRSCDAHISESPPVKKQCLGDVSSLKPRLTPSVCGEKVESERVSQSTSAAAPLLAPGMVQSHMDHLSIMLKNIRKSLDKECLPVGPSEDPDPKLTPVTGDGLQRNEQGKETAFSDDQCFSEKCPQKSSIKSQKCEARVCKTKRKPSPRKQVNSLPASSADPQEKPEPAQTRHVLPTLLSRSVSKTEANKPNLKVARGIRTSQKPSQAGAESRVLKPALQKLISSKSSQWRVNWKEIYQEATHRKLEREKGMPRFGIELVTPLPPDSQGLAAEELAHFELDEGFQWASVECDTVSLPCSVNPTSGDACRLAAVEQNERDVGDNHSTSGMSRSSEFVADRLENCDINDDNTSETRDLGSLQDLTPLDTLVCVKTEKPDEYCSEPMQEKAEQNRIQSIPVTQIKQEKQDFPSTDTLNKNLPKSQVNELLVMSLREDELCSSLEDVDSRLLRAQAALQTAFLEVQRLQLIKQQVTAEMSSLRSKRIDILQRIKSSRLGQTCDADSPGSAVQTHRRAAGTSYTPSSA</sequence>
<comment type="caution">
    <text evidence="1">The sequence shown here is derived from an EMBL/GenBank/DDBJ whole genome shotgun (WGS) entry which is preliminary data.</text>
</comment>
<keyword evidence="2" id="KW-1185">Reference proteome</keyword>
<evidence type="ECO:0000313" key="1">
    <source>
        <dbReference type="EMBL" id="MCJ8743965.1"/>
    </source>
</evidence>
<name>A0ACC5Z781_9TELE</name>
<reference evidence="1" key="1">
    <citation type="submission" date="2020-02" db="EMBL/GenBank/DDBJ databases">
        <title>Genome sequencing of the panga catfish, Pangasius djambal.</title>
        <authorList>
            <person name="Wen M."/>
            <person name="Zahm M."/>
            <person name="Roques C."/>
            <person name="Cabau C."/>
            <person name="Klopp C."/>
            <person name="Donnadieu C."/>
            <person name="Jouanno E."/>
            <person name="Avarre J.-C."/>
            <person name="Campet M."/>
            <person name="Ha T."/>
            <person name="Dugue R."/>
            <person name="Lampietro C."/>
            <person name="Louis A."/>
            <person name="Herpin A."/>
            <person name="Echchiki A."/>
            <person name="Berthelot C."/>
            <person name="Parey E."/>
            <person name="Roest-Crollius H."/>
            <person name="Braasch I."/>
            <person name="Postlethwait J.H."/>
            <person name="Bobe J."/>
            <person name="Montfort J."/>
            <person name="Bouchez O."/>
            <person name="Begum T."/>
            <person name="Schartl M."/>
            <person name="Gustiano R."/>
            <person name="Guiguen Y."/>
        </authorList>
    </citation>
    <scope>NUCLEOTIDE SEQUENCE</scope>
    <source>
        <strain evidence="1">Pdj_M5554</strain>
    </source>
</reference>
<proteinExistence type="predicted"/>
<dbReference type="EMBL" id="CM040993">
    <property type="protein sequence ID" value="MCJ8743965.1"/>
    <property type="molecule type" value="Genomic_DNA"/>
</dbReference>
<protein>
    <submittedName>
        <fullName evidence="1">Uncharacterized protein</fullName>
    </submittedName>
</protein>
<evidence type="ECO:0000313" key="2">
    <source>
        <dbReference type="Proteomes" id="UP000830395"/>
    </source>
</evidence>
<dbReference type="Proteomes" id="UP000830395">
    <property type="component" value="Chromosome 19"/>
</dbReference>
<accession>A0ACC5Z781</accession>